<keyword evidence="3" id="KW-1185">Reference proteome</keyword>
<feature type="region of interest" description="Disordered" evidence="1">
    <location>
        <begin position="252"/>
        <end position="317"/>
    </location>
</feature>
<comment type="caution">
    <text evidence="2">The sequence shown here is derived from an EMBL/GenBank/DDBJ whole genome shotgun (WGS) entry which is preliminary data.</text>
</comment>
<reference evidence="2 3" key="1">
    <citation type="submission" date="2024-03" db="EMBL/GenBank/DDBJ databases">
        <title>Aureococcus anophagefferens CCMP1851 and Kratosvirus quantuckense: Draft genome of a second virus-susceptible host strain in the model system.</title>
        <authorList>
            <person name="Chase E."/>
            <person name="Truchon A.R."/>
            <person name="Schepens W."/>
            <person name="Wilhelm S.W."/>
        </authorList>
    </citation>
    <scope>NUCLEOTIDE SEQUENCE [LARGE SCALE GENOMIC DNA]</scope>
    <source>
        <strain evidence="2 3">CCMP1851</strain>
    </source>
</reference>
<dbReference type="EMBL" id="JBBJCI010000226">
    <property type="protein sequence ID" value="KAK7239175.1"/>
    <property type="molecule type" value="Genomic_DNA"/>
</dbReference>
<gene>
    <name evidence="2" type="ORF">SO694_000273110</name>
</gene>
<feature type="region of interest" description="Disordered" evidence="1">
    <location>
        <begin position="62"/>
        <end position="87"/>
    </location>
</feature>
<accession>A0ABR1FV41</accession>
<feature type="compositionally biased region" description="Basic and acidic residues" evidence="1">
    <location>
        <begin position="13"/>
        <end position="26"/>
    </location>
</feature>
<feature type="region of interest" description="Disordered" evidence="1">
    <location>
        <begin position="1"/>
        <end position="48"/>
    </location>
</feature>
<feature type="compositionally biased region" description="Basic and acidic residues" evidence="1">
    <location>
        <begin position="299"/>
        <end position="317"/>
    </location>
</feature>
<proteinExistence type="predicted"/>
<sequence>MIPMAPEPASARDALREQLAARDRSAGRLGAAAAEAVEEEAVPEDAAASRASLMEAFAARDRERADLAREADRQRRKEEKRRRERREAAKVAAAANVAAGADDLLRARGDAPRRPDFREVLSARNDVERAELWRELGDYANAIRSAKDADGAPTVRFPENYDEVVKLMNRRDLGEGGDAAGRSWAASSLRAGVGRACGSGDFARYKGVLDDGAQEERMVLGLATIERLDRELRRVQAKARAVRDLGALAAASQPPRLDDAQLAGDATDGPGTARSLASSASDAVFLTEKRPRSKRSRFRDRNRAESPPKEDEKPATDFVLDNKHRQGRSLLTMEQEFRALHLALEGDAACDDVLEELAAYGGDEDELRRLADVDAQLRALGRADVVGATIPGAADRAKLADDAIKRSLASKDVGAAFFDDDGDVGALEPPDDAGRRGAAVFDDDDDEA</sequence>
<organism evidence="2 3">
    <name type="scientific">Aureococcus anophagefferens</name>
    <name type="common">Harmful bloom alga</name>
    <dbReference type="NCBI Taxonomy" id="44056"/>
    <lineage>
        <taxon>Eukaryota</taxon>
        <taxon>Sar</taxon>
        <taxon>Stramenopiles</taxon>
        <taxon>Ochrophyta</taxon>
        <taxon>Pelagophyceae</taxon>
        <taxon>Pelagomonadales</taxon>
        <taxon>Pelagomonadaceae</taxon>
        <taxon>Aureococcus</taxon>
    </lineage>
</organism>
<feature type="region of interest" description="Disordered" evidence="1">
    <location>
        <begin position="416"/>
        <end position="448"/>
    </location>
</feature>
<dbReference type="Proteomes" id="UP001363151">
    <property type="component" value="Unassembled WGS sequence"/>
</dbReference>
<evidence type="ECO:0000313" key="2">
    <source>
        <dbReference type="EMBL" id="KAK7239175.1"/>
    </source>
</evidence>
<name>A0ABR1FV41_AURAN</name>
<feature type="compositionally biased region" description="Basic and acidic residues" evidence="1">
    <location>
        <begin position="62"/>
        <end position="77"/>
    </location>
</feature>
<protein>
    <submittedName>
        <fullName evidence="2">Uncharacterized protein</fullName>
    </submittedName>
</protein>
<evidence type="ECO:0000313" key="3">
    <source>
        <dbReference type="Proteomes" id="UP001363151"/>
    </source>
</evidence>
<evidence type="ECO:0000256" key="1">
    <source>
        <dbReference type="SAM" id="MobiDB-lite"/>
    </source>
</evidence>